<gene>
    <name evidence="2" type="ORF">ASZ90_008576</name>
</gene>
<name>A0A0W8FLA7_9ZZZZ</name>
<dbReference type="Gene3D" id="2.30.30.40">
    <property type="entry name" value="SH3 Domains"/>
    <property type="match status" value="1"/>
</dbReference>
<sequence>MKKYKILLLILTAILLLPLLSLAAETGSALKADVIRKQPYSDAKKTGDIKRGEQLKILGKKGAWLNIKTAKFSGWVRLLSVKRGTSTGGNQIKGVLDVASGRAGTGKVVATTGVRGLNEEELKNAKYNEAEVKKMESFTITSQQAQQFAKSGGLKAIKFNYLPEL</sequence>
<organism evidence="2">
    <name type="scientific">hydrocarbon metagenome</name>
    <dbReference type="NCBI Taxonomy" id="938273"/>
    <lineage>
        <taxon>unclassified sequences</taxon>
        <taxon>metagenomes</taxon>
        <taxon>ecological metagenomes</taxon>
    </lineage>
</organism>
<dbReference type="EMBL" id="LNQE01001034">
    <property type="protein sequence ID" value="KUG21655.1"/>
    <property type="molecule type" value="Genomic_DNA"/>
</dbReference>
<reference evidence="2" key="1">
    <citation type="journal article" date="2015" name="Proc. Natl. Acad. Sci. U.S.A.">
        <title>Networks of energetic and metabolic interactions define dynamics in microbial communities.</title>
        <authorList>
            <person name="Embree M."/>
            <person name="Liu J.K."/>
            <person name="Al-Bassam M.M."/>
            <person name="Zengler K."/>
        </authorList>
    </citation>
    <scope>NUCLEOTIDE SEQUENCE</scope>
</reference>
<dbReference type="Pfam" id="PF08239">
    <property type="entry name" value="SH3_3"/>
    <property type="match status" value="1"/>
</dbReference>
<feature type="domain" description="SH3b" evidence="1">
    <location>
        <begin position="35"/>
        <end position="76"/>
    </location>
</feature>
<evidence type="ECO:0000259" key="1">
    <source>
        <dbReference type="Pfam" id="PF08239"/>
    </source>
</evidence>
<comment type="caution">
    <text evidence="2">The sequence shown here is derived from an EMBL/GenBank/DDBJ whole genome shotgun (WGS) entry which is preliminary data.</text>
</comment>
<dbReference type="AlphaFoldDB" id="A0A0W8FLA7"/>
<protein>
    <recommendedName>
        <fullName evidence="1">SH3b domain-containing protein</fullName>
    </recommendedName>
</protein>
<dbReference type="InterPro" id="IPR003646">
    <property type="entry name" value="SH3-like_bac-type"/>
</dbReference>
<accession>A0A0W8FLA7</accession>
<proteinExistence type="predicted"/>
<evidence type="ECO:0000313" key="2">
    <source>
        <dbReference type="EMBL" id="KUG21655.1"/>
    </source>
</evidence>